<dbReference type="Proteomes" id="UP000314294">
    <property type="component" value="Unassembled WGS sequence"/>
</dbReference>
<evidence type="ECO:0000313" key="3">
    <source>
        <dbReference type="Proteomes" id="UP000314294"/>
    </source>
</evidence>
<gene>
    <name evidence="2" type="ORF">EYF80_000599</name>
</gene>
<protein>
    <submittedName>
        <fullName evidence="2">Uncharacterized protein</fullName>
    </submittedName>
</protein>
<name>A0A4Z2JH81_9TELE</name>
<comment type="caution">
    <text evidence="2">The sequence shown here is derived from an EMBL/GenBank/DDBJ whole genome shotgun (WGS) entry which is preliminary data.</text>
</comment>
<keyword evidence="3" id="KW-1185">Reference proteome</keyword>
<dbReference type="EMBL" id="SRLO01000002">
    <property type="protein sequence ID" value="TNN89311.1"/>
    <property type="molecule type" value="Genomic_DNA"/>
</dbReference>
<feature type="region of interest" description="Disordered" evidence="1">
    <location>
        <begin position="82"/>
        <end position="119"/>
    </location>
</feature>
<proteinExistence type="predicted"/>
<sequence length="119" mass="12822">MLADKSTATRAQCARRVTRVGAVSVSRGPTAGDVATWPTGSQQQQGRSLQRERLKVIAARHEDPRADAASQHYDVARSAMSVAVTRPTGEGVTTEEEEEEVEGGQEEKCNNRSHSGLSM</sequence>
<accession>A0A4Z2JH81</accession>
<evidence type="ECO:0000256" key="1">
    <source>
        <dbReference type="SAM" id="MobiDB-lite"/>
    </source>
</evidence>
<dbReference type="AlphaFoldDB" id="A0A4Z2JH81"/>
<reference evidence="2 3" key="1">
    <citation type="submission" date="2019-03" db="EMBL/GenBank/DDBJ databases">
        <title>First draft genome of Liparis tanakae, snailfish: a comprehensive survey of snailfish specific genes.</title>
        <authorList>
            <person name="Kim W."/>
            <person name="Song I."/>
            <person name="Jeong J.-H."/>
            <person name="Kim D."/>
            <person name="Kim S."/>
            <person name="Ryu S."/>
            <person name="Song J.Y."/>
            <person name="Lee S.K."/>
        </authorList>
    </citation>
    <scope>NUCLEOTIDE SEQUENCE [LARGE SCALE GENOMIC DNA]</scope>
    <source>
        <tissue evidence="2">Muscle</tissue>
    </source>
</reference>
<evidence type="ECO:0000313" key="2">
    <source>
        <dbReference type="EMBL" id="TNN89311.1"/>
    </source>
</evidence>
<organism evidence="2 3">
    <name type="scientific">Liparis tanakae</name>
    <name type="common">Tanaka's snailfish</name>
    <dbReference type="NCBI Taxonomy" id="230148"/>
    <lineage>
        <taxon>Eukaryota</taxon>
        <taxon>Metazoa</taxon>
        <taxon>Chordata</taxon>
        <taxon>Craniata</taxon>
        <taxon>Vertebrata</taxon>
        <taxon>Euteleostomi</taxon>
        <taxon>Actinopterygii</taxon>
        <taxon>Neopterygii</taxon>
        <taxon>Teleostei</taxon>
        <taxon>Neoteleostei</taxon>
        <taxon>Acanthomorphata</taxon>
        <taxon>Eupercaria</taxon>
        <taxon>Perciformes</taxon>
        <taxon>Cottioidei</taxon>
        <taxon>Cottales</taxon>
        <taxon>Liparidae</taxon>
        <taxon>Liparis</taxon>
    </lineage>
</organism>
<feature type="compositionally biased region" description="Acidic residues" evidence="1">
    <location>
        <begin position="93"/>
        <end position="104"/>
    </location>
</feature>
<feature type="region of interest" description="Disordered" evidence="1">
    <location>
        <begin position="26"/>
        <end position="49"/>
    </location>
</feature>